<dbReference type="InterPro" id="IPR036264">
    <property type="entry name" value="Bact_exopeptidase_dim_dom"/>
</dbReference>
<dbReference type="InterPro" id="IPR011650">
    <property type="entry name" value="Peptidase_M20_dimer"/>
</dbReference>
<feature type="domain" description="Peptidase M20 dimerisation" evidence="2">
    <location>
        <begin position="175"/>
        <end position="264"/>
    </location>
</feature>
<dbReference type="Pfam" id="PF07687">
    <property type="entry name" value="M20_dimer"/>
    <property type="match status" value="1"/>
</dbReference>
<dbReference type="Pfam" id="PF01546">
    <property type="entry name" value="Peptidase_M20"/>
    <property type="match status" value="1"/>
</dbReference>
<organism evidence="3 4">
    <name type="scientific">Clostridium neuense</name>
    <dbReference type="NCBI Taxonomy" id="1728934"/>
    <lineage>
        <taxon>Bacteria</taxon>
        <taxon>Bacillati</taxon>
        <taxon>Bacillota</taxon>
        <taxon>Clostridia</taxon>
        <taxon>Eubacteriales</taxon>
        <taxon>Clostridiaceae</taxon>
        <taxon>Clostridium</taxon>
    </lineage>
</organism>
<accession>A0ABW8TG53</accession>
<evidence type="ECO:0000313" key="3">
    <source>
        <dbReference type="EMBL" id="MFL0251440.1"/>
    </source>
</evidence>
<dbReference type="InterPro" id="IPR002933">
    <property type="entry name" value="Peptidase_M20"/>
</dbReference>
<name>A0ABW8TG53_9CLOT</name>
<dbReference type="CDD" id="cd05672">
    <property type="entry name" value="M20_ACY1L2-like"/>
    <property type="match status" value="1"/>
</dbReference>
<comment type="similarity">
    <text evidence="1">Belongs to the peptidase M20A family.</text>
</comment>
<dbReference type="PANTHER" id="PTHR30575">
    <property type="entry name" value="PEPTIDASE M20"/>
    <property type="match status" value="1"/>
</dbReference>
<dbReference type="Gene3D" id="3.40.630.10">
    <property type="entry name" value="Zn peptidases"/>
    <property type="match status" value="1"/>
</dbReference>
<dbReference type="SUPFAM" id="SSF55031">
    <property type="entry name" value="Bacterial exopeptidase dimerisation domain"/>
    <property type="match status" value="1"/>
</dbReference>
<dbReference type="InterPro" id="IPR017144">
    <property type="entry name" value="Xaa-Arg_dipeptidase"/>
</dbReference>
<proteinExistence type="inferred from homology"/>
<evidence type="ECO:0000313" key="4">
    <source>
        <dbReference type="Proteomes" id="UP001623592"/>
    </source>
</evidence>
<dbReference type="InterPro" id="IPR052030">
    <property type="entry name" value="Peptidase_M20/M20A_hydrolases"/>
</dbReference>
<dbReference type="Proteomes" id="UP001623592">
    <property type="component" value="Unassembled WGS sequence"/>
</dbReference>
<dbReference type="EMBL" id="JBJIAA010000010">
    <property type="protein sequence ID" value="MFL0251440.1"/>
    <property type="molecule type" value="Genomic_DNA"/>
</dbReference>
<gene>
    <name evidence="3" type="ORF">ACJDT4_13550</name>
</gene>
<sequence length="394" mass="43112">MNLEEKISKISLQLKNEIINISDYIFSNPELGDKEFLSSKYLVNLLEANGFRIQYPYLEIETAFRAEFGDNDGPKIAFLPEYDALPGYGTNKENAHACGHNWIAAITVGAALVLSRLKDNFKGKIVVIGTPAEETVGRKADMVNRGAFQDIDAVFQMHLSSASSLNSCSLAMDAFEFKFKGKASHAAAAPDEGINALDAVNLTFAGISALRQQLKSDVRIHGIITQGGYAPNIIPDECACRFEVRSEKRSYLNKVSERVKNCAKGAALMTGAKLEISNFENSFDDLRVNKALMEISKKNLEICGIKDFAEIKNSSGSTDLGNVSHVCPTMYGNIGVGDGKTSPHEENFLDYVNSAEAKEKAIMVVQALCCSAIELYENPKILEEAKKELAVSRI</sequence>
<dbReference type="NCBIfam" id="TIGR01891">
    <property type="entry name" value="amidohydrolases"/>
    <property type="match status" value="1"/>
</dbReference>
<evidence type="ECO:0000259" key="2">
    <source>
        <dbReference type="Pfam" id="PF07687"/>
    </source>
</evidence>
<dbReference type="PANTHER" id="PTHR30575:SF0">
    <property type="entry name" value="XAA-ARG DIPEPTIDASE"/>
    <property type="match status" value="1"/>
</dbReference>
<dbReference type="RefSeq" id="WP_406788095.1">
    <property type="nucleotide sequence ID" value="NZ_JBJIAA010000010.1"/>
</dbReference>
<reference evidence="3 4" key="1">
    <citation type="submission" date="2024-11" db="EMBL/GenBank/DDBJ databases">
        <authorList>
            <person name="Heng Y.C."/>
            <person name="Lim A.C.H."/>
            <person name="Lee J.K.Y."/>
            <person name="Kittelmann S."/>
        </authorList>
    </citation>
    <scope>NUCLEOTIDE SEQUENCE [LARGE SCALE GENOMIC DNA]</scope>
    <source>
        <strain evidence="3 4">WILCCON 0114</strain>
    </source>
</reference>
<dbReference type="PIRSF" id="PIRSF037226">
    <property type="entry name" value="Amidohydrolase_ACY1L2_prd"/>
    <property type="match status" value="1"/>
</dbReference>
<keyword evidence="4" id="KW-1185">Reference proteome</keyword>
<evidence type="ECO:0000256" key="1">
    <source>
        <dbReference type="PIRNR" id="PIRNR037226"/>
    </source>
</evidence>
<dbReference type="SUPFAM" id="SSF53187">
    <property type="entry name" value="Zn-dependent exopeptidases"/>
    <property type="match status" value="1"/>
</dbReference>
<dbReference type="Gene3D" id="3.30.70.360">
    <property type="match status" value="1"/>
</dbReference>
<comment type="caution">
    <text evidence="3">The sequence shown here is derived from an EMBL/GenBank/DDBJ whole genome shotgun (WGS) entry which is preliminary data.</text>
</comment>
<protein>
    <recommendedName>
        <fullName evidence="1">Peptidase M20 domain-containing protein 2</fullName>
    </recommendedName>
</protein>
<dbReference type="InterPro" id="IPR017439">
    <property type="entry name" value="Amidohydrolase"/>
</dbReference>